<reference evidence="2" key="1">
    <citation type="submission" date="2022-11" db="UniProtKB">
        <authorList>
            <consortium name="WormBaseParasite"/>
        </authorList>
    </citation>
    <scope>IDENTIFICATION</scope>
</reference>
<dbReference type="AlphaFoldDB" id="A0A914R310"/>
<name>A0A914R310_PAREQ</name>
<organism evidence="1 2">
    <name type="scientific">Parascaris equorum</name>
    <name type="common">Equine roundworm</name>
    <dbReference type="NCBI Taxonomy" id="6256"/>
    <lineage>
        <taxon>Eukaryota</taxon>
        <taxon>Metazoa</taxon>
        <taxon>Ecdysozoa</taxon>
        <taxon>Nematoda</taxon>
        <taxon>Chromadorea</taxon>
        <taxon>Rhabditida</taxon>
        <taxon>Spirurina</taxon>
        <taxon>Ascaridomorpha</taxon>
        <taxon>Ascaridoidea</taxon>
        <taxon>Ascarididae</taxon>
        <taxon>Parascaris</taxon>
    </lineage>
</organism>
<dbReference type="WBParaSite" id="PEQ_0000084101-mRNA-1">
    <property type="protein sequence ID" value="PEQ_0000084101-mRNA-1"/>
    <property type="gene ID" value="PEQ_0000084101"/>
</dbReference>
<protein>
    <submittedName>
        <fullName evidence="2">Uncharacterized protein</fullName>
    </submittedName>
</protein>
<sequence length="79" mass="8834">MLRLRLSESHVVLYKLMLFFNPGTGVYSQFVDADGLSSTGKSTIESERRVASFLKRTFDISHIFGPADDLIDQLIIVGL</sequence>
<keyword evidence="1" id="KW-1185">Reference proteome</keyword>
<proteinExistence type="predicted"/>
<evidence type="ECO:0000313" key="2">
    <source>
        <dbReference type="WBParaSite" id="PEQ_0000084101-mRNA-1"/>
    </source>
</evidence>
<accession>A0A914R310</accession>
<dbReference type="Proteomes" id="UP000887564">
    <property type="component" value="Unplaced"/>
</dbReference>
<evidence type="ECO:0000313" key="1">
    <source>
        <dbReference type="Proteomes" id="UP000887564"/>
    </source>
</evidence>